<organism evidence="2 3">
    <name type="scientific">Melipona bicolor</name>
    <dbReference type="NCBI Taxonomy" id="60889"/>
    <lineage>
        <taxon>Eukaryota</taxon>
        <taxon>Metazoa</taxon>
        <taxon>Ecdysozoa</taxon>
        <taxon>Arthropoda</taxon>
        <taxon>Hexapoda</taxon>
        <taxon>Insecta</taxon>
        <taxon>Pterygota</taxon>
        <taxon>Neoptera</taxon>
        <taxon>Endopterygota</taxon>
        <taxon>Hymenoptera</taxon>
        <taxon>Apocrita</taxon>
        <taxon>Aculeata</taxon>
        <taxon>Apoidea</taxon>
        <taxon>Anthophila</taxon>
        <taxon>Apidae</taxon>
        <taxon>Melipona</taxon>
    </lineage>
</organism>
<name>A0AA40GGJ5_9HYME</name>
<feature type="compositionally biased region" description="Polar residues" evidence="1">
    <location>
        <begin position="74"/>
        <end position="84"/>
    </location>
</feature>
<protein>
    <submittedName>
        <fullName evidence="2">Uncharacterized protein</fullName>
    </submittedName>
</protein>
<feature type="compositionally biased region" description="Polar residues" evidence="1">
    <location>
        <begin position="35"/>
        <end position="46"/>
    </location>
</feature>
<dbReference type="AlphaFoldDB" id="A0AA40GGJ5"/>
<reference evidence="2" key="1">
    <citation type="submission" date="2021-10" db="EMBL/GenBank/DDBJ databases">
        <title>Melipona bicolor Genome sequencing and assembly.</title>
        <authorList>
            <person name="Araujo N.S."/>
            <person name="Arias M.C."/>
        </authorList>
    </citation>
    <scope>NUCLEOTIDE SEQUENCE</scope>
    <source>
        <strain evidence="2">USP_2M_L1-L4_2017</strain>
        <tissue evidence="2">Whole body</tissue>
    </source>
</reference>
<sequence length="118" mass="13476">MSLEIAPHHPNTCSVRNLGKPAEHRLGSKLCRPSQLETRMQNQSFRLATDKSTKRKAAVKRPWKYNKGGPSKQHPANYNHGRSTRSAHAPLWLSGILDWQRFLSHIEFRTSRTGSTTF</sequence>
<feature type="region of interest" description="Disordered" evidence="1">
    <location>
        <begin position="1"/>
        <end position="84"/>
    </location>
</feature>
<gene>
    <name evidence="2" type="ORF">K0M31_001937</name>
</gene>
<comment type="caution">
    <text evidence="2">The sequence shown here is derived from an EMBL/GenBank/DDBJ whole genome shotgun (WGS) entry which is preliminary data.</text>
</comment>
<dbReference type="EMBL" id="JAHYIQ010000001">
    <property type="protein sequence ID" value="KAK1137427.1"/>
    <property type="molecule type" value="Genomic_DNA"/>
</dbReference>
<proteinExistence type="predicted"/>
<evidence type="ECO:0000313" key="2">
    <source>
        <dbReference type="EMBL" id="KAK1137427.1"/>
    </source>
</evidence>
<keyword evidence="3" id="KW-1185">Reference proteome</keyword>
<dbReference type="Proteomes" id="UP001177670">
    <property type="component" value="Unassembled WGS sequence"/>
</dbReference>
<accession>A0AA40GGJ5</accession>
<evidence type="ECO:0000256" key="1">
    <source>
        <dbReference type="SAM" id="MobiDB-lite"/>
    </source>
</evidence>
<feature type="compositionally biased region" description="Basic residues" evidence="1">
    <location>
        <begin position="53"/>
        <end position="64"/>
    </location>
</feature>
<evidence type="ECO:0000313" key="3">
    <source>
        <dbReference type="Proteomes" id="UP001177670"/>
    </source>
</evidence>